<dbReference type="RefSeq" id="XP_068361541.1">
    <property type="nucleotide sequence ID" value="XM_068502947.1"/>
</dbReference>
<organism evidence="1 2">
    <name type="scientific">Tritrichomonas foetus</name>
    <dbReference type="NCBI Taxonomy" id="1144522"/>
    <lineage>
        <taxon>Eukaryota</taxon>
        <taxon>Metamonada</taxon>
        <taxon>Parabasalia</taxon>
        <taxon>Tritrichomonadida</taxon>
        <taxon>Tritrichomonadidae</taxon>
        <taxon>Tritrichomonas</taxon>
    </lineage>
</organism>
<name>A0A1J4KGD5_9EUKA</name>
<dbReference type="AlphaFoldDB" id="A0A1J4KGD5"/>
<protein>
    <submittedName>
        <fullName evidence="1">Uncharacterized protein</fullName>
    </submittedName>
</protein>
<comment type="caution">
    <text evidence="1">The sequence shown here is derived from an EMBL/GenBank/DDBJ whole genome shotgun (WGS) entry which is preliminary data.</text>
</comment>
<evidence type="ECO:0000313" key="2">
    <source>
        <dbReference type="Proteomes" id="UP000179807"/>
    </source>
</evidence>
<sequence length="183" mass="20739">MIFKNTENIRSEFFSLFDNEFKSSAPHFSSLQCNPAENEVVQPFLNNSLYQIYTKVGAICSENSQNLLDVTSLTGFEAVYVVLEFLFVYLEITKDRTNPGALQMYGEGVMAGAAAILLVTNQQNLYNSFSICETIVRRYETDFSVVDNPTVRKFAKVYSHVYSAMKLALTTYQPAVDTIFTYM</sequence>
<evidence type="ECO:0000313" key="1">
    <source>
        <dbReference type="EMBL" id="OHT08405.1"/>
    </source>
</evidence>
<dbReference type="EMBL" id="MLAK01000668">
    <property type="protein sequence ID" value="OHT08405.1"/>
    <property type="molecule type" value="Genomic_DNA"/>
</dbReference>
<dbReference type="InterPro" id="IPR008081">
    <property type="entry name" value="Cytoplasmic_FMR1-int"/>
</dbReference>
<dbReference type="GeneID" id="94837651"/>
<proteinExistence type="predicted"/>
<dbReference type="VEuPathDB" id="TrichDB:TRFO_23083"/>
<dbReference type="Proteomes" id="UP000179807">
    <property type="component" value="Unassembled WGS sequence"/>
</dbReference>
<keyword evidence="2" id="KW-1185">Reference proteome</keyword>
<accession>A0A1J4KGD5</accession>
<dbReference type="GO" id="GO:0031267">
    <property type="term" value="F:small GTPase binding"/>
    <property type="evidence" value="ECO:0007669"/>
    <property type="project" value="InterPro"/>
</dbReference>
<dbReference type="Pfam" id="PF05994">
    <property type="entry name" value="FragX_IP"/>
    <property type="match status" value="1"/>
</dbReference>
<gene>
    <name evidence="1" type="ORF">TRFO_23083</name>
</gene>
<dbReference type="GO" id="GO:0030833">
    <property type="term" value="P:regulation of actin filament polymerization"/>
    <property type="evidence" value="ECO:0007669"/>
    <property type="project" value="InterPro"/>
</dbReference>
<reference evidence="1" key="1">
    <citation type="submission" date="2016-10" db="EMBL/GenBank/DDBJ databases">
        <authorList>
            <person name="Benchimol M."/>
            <person name="Almeida L.G."/>
            <person name="Vasconcelos A.T."/>
            <person name="Perreira-Neves A."/>
            <person name="Rosa I.A."/>
            <person name="Tasca T."/>
            <person name="Bogo M.R."/>
            <person name="de Souza W."/>
        </authorList>
    </citation>
    <scope>NUCLEOTIDE SEQUENCE [LARGE SCALE GENOMIC DNA]</scope>
    <source>
        <strain evidence="1">K</strain>
    </source>
</reference>